<dbReference type="AlphaFoldDB" id="A0A8J2KEU3"/>
<reference evidence="1" key="1">
    <citation type="submission" date="2021-06" db="EMBL/GenBank/DDBJ databases">
        <authorList>
            <person name="Hodson N. C."/>
            <person name="Mongue J. A."/>
            <person name="Jaron S. K."/>
        </authorList>
    </citation>
    <scope>NUCLEOTIDE SEQUENCE</scope>
</reference>
<gene>
    <name evidence="1" type="ORF">AFUS01_LOCUS23297</name>
</gene>
<proteinExistence type="predicted"/>
<feature type="non-terminal residue" evidence="1">
    <location>
        <position position="57"/>
    </location>
</feature>
<feature type="non-terminal residue" evidence="1">
    <location>
        <position position="1"/>
    </location>
</feature>
<comment type="caution">
    <text evidence="1">The sequence shown here is derived from an EMBL/GenBank/DDBJ whole genome shotgun (WGS) entry which is preliminary data.</text>
</comment>
<dbReference type="EMBL" id="CAJVCH010278949">
    <property type="protein sequence ID" value="CAG7734938.1"/>
    <property type="molecule type" value="Genomic_DNA"/>
</dbReference>
<name>A0A8J2KEU3_9HEXA</name>
<evidence type="ECO:0008006" key="3">
    <source>
        <dbReference type="Google" id="ProtNLM"/>
    </source>
</evidence>
<dbReference type="Proteomes" id="UP000708208">
    <property type="component" value="Unassembled WGS sequence"/>
</dbReference>
<accession>A0A8J2KEU3</accession>
<protein>
    <recommendedName>
        <fullName evidence="3">EF-hand domain-containing protein</fullName>
    </recommendedName>
</protein>
<sequence>EDKIRRESRQLLERMFKANDKRGTGAIPLACMRNIIADLSPIYDPEELEEMLEEVKK</sequence>
<organism evidence="1 2">
    <name type="scientific">Allacma fusca</name>
    <dbReference type="NCBI Taxonomy" id="39272"/>
    <lineage>
        <taxon>Eukaryota</taxon>
        <taxon>Metazoa</taxon>
        <taxon>Ecdysozoa</taxon>
        <taxon>Arthropoda</taxon>
        <taxon>Hexapoda</taxon>
        <taxon>Collembola</taxon>
        <taxon>Symphypleona</taxon>
        <taxon>Sminthuridae</taxon>
        <taxon>Allacma</taxon>
    </lineage>
</organism>
<evidence type="ECO:0000313" key="2">
    <source>
        <dbReference type="Proteomes" id="UP000708208"/>
    </source>
</evidence>
<evidence type="ECO:0000313" key="1">
    <source>
        <dbReference type="EMBL" id="CAG7734938.1"/>
    </source>
</evidence>
<keyword evidence="2" id="KW-1185">Reference proteome</keyword>